<accession>A0A814LME5</accession>
<proteinExistence type="predicted"/>
<dbReference type="GO" id="GO:0061630">
    <property type="term" value="F:ubiquitin protein ligase activity"/>
    <property type="evidence" value="ECO:0007669"/>
    <property type="project" value="UniProtKB-EC"/>
</dbReference>
<evidence type="ECO:0000256" key="2">
    <source>
        <dbReference type="ARBA" id="ARBA00004906"/>
    </source>
</evidence>
<dbReference type="GO" id="GO:0000209">
    <property type="term" value="P:protein polyubiquitination"/>
    <property type="evidence" value="ECO:0007669"/>
    <property type="project" value="InterPro"/>
</dbReference>
<keyword evidence="4" id="KW-0808">Transferase</keyword>
<evidence type="ECO:0000313" key="9">
    <source>
        <dbReference type="Proteomes" id="UP000663864"/>
    </source>
</evidence>
<evidence type="ECO:0000256" key="5">
    <source>
        <dbReference type="ARBA" id="ARBA00022786"/>
    </source>
</evidence>
<dbReference type="Gene3D" id="3.30.2410.10">
    <property type="entry name" value="Hect, E3 ligase catalytic domain"/>
    <property type="match status" value="1"/>
</dbReference>
<organism evidence="8 9">
    <name type="scientific">Rotaria sordida</name>
    <dbReference type="NCBI Taxonomy" id="392033"/>
    <lineage>
        <taxon>Eukaryota</taxon>
        <taxon>Metazoa</taxon>
        <taxon>Spiralia</taxon>
        <taxon>Gnathifera</taxon>
        <taxon>Rotifera</taxon>
        <taxon>Eurotatoria</taxon>
        <taxon>Bdelloidea</taxon>
        <taxon>Philodinida</taxon>
        <taxon>Philodinidae</taxon>
        <taxon>Rotaria</taxon>
    </lineage>
</organism>
<evidence type="ECO:0000259" key="7">
    <source>
        <dbReference type="PROSITE" id="PS50237"/>
    </source>
</evidence>
<dbReference type="InterPro" id="IPR000048">
    <property type="entry name" value="IQ_motif_EF-hand-BS"/>
</dbReference>
<dbReference type="FunFam" id="3.30.2160.10:FF:000002">
    <property type="entry name" value="Putative Ubiquitin-protein ligase E3C"/>
    <property type="match status" value="1"/>
</dbReference>
<feature type="domain" description="HECT" evidence="7">
    <location>
        <begin position="603"/>
        <end position="966"/>
    </location>
</feature>
<evidence type="ECO:0000256" key="1">
    <source>
        <dbReference type="ARBA" id="ARBA00000885"/>
    </source>
</evidence>
<dbReference type="Pfam" id="PF00632">
    <property type="entry name" value="HECT"/>
    <property type="match status" value="1"/>
</dbReference>
<dbReference type="AlphaFoldDB" id="A0A814LME5"/>
<dbReference type="Proteomes" id="UP000663864">
    <property type="component" value="Unassembled WGS sequence"/>
</dbReference>
<dbReference type="PROSITE" id="PS50237">
    <property type="entry name" value="HECT"/>
    <property type="match status" value="1"/>
</dbReference>
<feature type="active site" description="Glycyl thioester intermediate" evidence="6">
    <location>
        <position position="934"/>
    </location>
</feature>
<dbReference type="EC" id="2.3.2.26" evidence="3"/>
<comment type="caution">
    <text evidence="8">The sequence shown here is derived from an EMBL/GenBank/DDBJ whole genome shotgun (WGS) entry which is preliminary data.</text>
</comment>
<dbReference type="InterPro" id="IPR044611">
    <property type="entry name" value="E3A/B/C-like"/>
</dbReference>
<dbReference type="Gene3D" id="3.30.2160.10">
    <property type="entry name" value="Hect, E3 ligase catalytic domain"/>
    <property type="match status" value="1"/>
</dbReference>
<dbReference type="EMBL" id="CAJNOT010000724">
    <property type="protein sequence ID" value="CAF1065237.1"/>
    <property type="molecule type" value="Genomic_DNA"/>
</dbReference>
<dbReference type="GO" id="GO:0006511">
    <property type="term" value="P:ubiquitin-dependent protein catabolic process"/>
    <property type="evidence" value="ECO:0007669"/>
    <property type="project" value="TreeGrafter"/>
</dbReference>
<evidence type="ECO:0000256" key="6">
    <source>
        <dbReference type="PROSITE-ProRule" id="PRU00104"/>
    </source>
</evidence>
<keyword evidence="5 6" id="KW-0833">Ubl conjugation pathway</keyword>
<comment type="pathway">
    <text evidence="2">Protein modification; protein ubiquitination.</text>
</comment>
<dbReference type="Gene3D" id="3.90.1750.10">
    <property type="entry name" value="Hect, E3 ligase catalytic domains"/>
    <property type="match status" value="1"/>
</dbReference>
<reference evidence="8" key="1">
    <citation type="submission" date="2021-02" db="EMBL/GenBank/DDBJ databases">
        <authorList>
            <person name="Nowell W R."/>
        </authorList>
    </citation>
    <scope>NUCLEOTIDE SEQUENCE</scope>
</reference>
<comment type="catalytic activity">
    <reaction evidence="1">
        <text>S-ubiquitinyl-[E2 ubiquitin-conjugating enzyme]-L-cysteine + [acceptor protein]-L-lysine = [E2 ubiquitin-conjugating enzyme]-L-cysteine + N(6)-ubiquitinyl-[acceptor protein]-L-lysine.</text>
        <dbReference type="EC" id="2.3.2.26"/>
    </reaction>
</comment>
<dbReference type="SMART" id="SM00015">
    <property type="entry name" value="IQ"/>
    <property type="match status" value="1"/>
</dbReference>
<evidence type="ECO:0000313" key="8">
    <source>
        <dbReference type="EMBL" id="CAF1065237.1"/>
    </source>
</evidence>
<evidence type="ECO:0000256" key="3">
    <source>
        <dbReference type="ARBA" id="ARBA00012485"/>
    </source>
</evidence>
<dbReference type="CDD" id="cd23767">
    <property type="entry name" value="IQCD"/>
    <property type="match status" value="1"/>
</dbReference>
<protein>
    <recommendedName>
        <fullName evidence="3">HECT-type E3 ubiquitin transferase</fullName>
        <ecNumber evidence="3">2.3.2.26</ecNumber>
    </recommendedName>
</protein>
<dbReference type="InterPro" id="IPR035983">
    <property type="entry name" value="Hect_E3_ubiquitin_ligase"/>
</dbReference>
<dbReference type="Gene3D" id="1.20.5.190">
    <property type="match status" value="1"/>
</dbReference>
<dbReference type="PROSITE" id="PS50096">
    <property type="entry name" value="IQ"/>
    <property type="match status" value="1"/>
</dbReference>
<gene>
    <name evidence="8" type="ORF">ZHD862_LOCUS15776</name>
</gene>
<dbReference type="SUPFAM" id="SSF56204">
    <property type="entry name" value="Hect, E3 ligase catalytic domain"/>
    <property type="match status" value="1"/>
</dbReference>
<sequence length="966" mass="113742">MFPKKSQTDINKNDFLHNLDEAREARRREKQMQQAAIIIQKTVRGYLVRKKYRDYRKNELKQIFLGFTDPNPQKYPSLQLASTMFPHLQHFLLYYNRMKIKNNSIDLQQLLLGVLNYISTSLIVDDIKYSHLAAFFNKEVNAQWMKLNQDFMIVILKVLETTELTTNDDIKLIISSLNYLYLITDCQSWKALQKNMNELLLKTMLALNRSYLIHLGQHNLLKILKISMIRCMHRRLESSIVHNVATLAFKLLLNSDFNRTYLILFSQTILIIPTFITMCHESSHKLFSMVCQKDLFNHLICICSIKESFVSLSENIDIIELCYMLDIIRAKFEKLFHSKTTTDKLTTDELTQSICRITTFYQKLIQILMELRLQILCALSLQDSLISSLWQFLNNIGPTCGLKELLKIYETNKENYHPIFDLLQLFCNLCSYLATVLDEEEMYKEQKYLTLESWSQLCLFLNQFVYRLIRIEFERTTTTSPKLKLENNQLYKTLHQLLILLHERNSRKSFTPDSHWLIREVKSSSSFMADLERDDSCAFYLLEQIPHILTFKDRVKILQMFIEHDKEKECNEVSSLRHHLRNYYEIHRTNLFGDAFQALRNASSTVWKNTIRISFINQQGLAEAGIDQNGIFKEFIQEVTRQTFDPAFNLFKVTENRTLYPSPISDRTENYLHLFNFIGKILGKAVYEQIVLDIELAPFFLRHLISRKNVNYSCFDDLMFLDRDLYNNLNFIKHYDGDVSSLTLTYSIDEDVLGEVVTYDIIPCGRHINVTNDDKIVYIHRMSVYRTYTRIKNQIKMFTEGFKTLMKPEWVNMFSVPELQQLISGESSDVDLEDLKSNVVYQGGYHRTHPVIKWLWQTLEQDFSREERALFLRFVTSSSRAPLLGFRSLNPPFTIRCLESSEHEEEGDSLGRIFRNMVTINRTSSERLPSSSTCFNLLKLPNYKTRRILLDKLRYAIKANAGFELS</sequence>
<dbReference type="InterPro" id="IPR000569">
    <property type="entry name" value="HECT_dom"/>
</dbReference>
<dbReference type="PANTHER" id="PTHR45700">
    <property type="entry name" value="UBIQUITIN-PROTEIN LIGASE E3C"/>
    <property type="match status" value="1"/>
</dbReference>
<dbReference type="Pfam" id="PF00612">
    <property type="entry name" value="IQ"/>
    <property type="match status" value="1"/>
</dbReference>
<name>A0A814LME5_9BILA</name>
<dbReference type="PANTHER" id="PTHR45700:SF3">
    <property type="entry name" value="UBIQUITIN-PROTEIN LIGASE E3B"/>
    <property type="match status" value="1"/>
</dbReference>
<evidence type="ECO:0000256" key="4">
    <source>
        <dbReference type="ARBA" id="ARBA00022679"/>
    </source>
</evidence>
<dbReference type="CDD" id="cd00078">
    <property type="entry name" value="HECTc"/>
    <property type="match status" value="1"/>
</dbReference>
<dbReference type="SMART" id="SM00119">
    <property type="entry name" value="HECTc"/>
    <property type="match status" value="1"/>
</dbReference>